<feature type="non-terminal residue" evidence="3">
    <location>
        <position position="1"/>
    </location>
</feature>
<protein>
    <submittedName>
        <fullName evidence="3">Uncharacterized protein</fullName>
    </submittedName>
</protein>
<gene>
    <name evidence="3" type="ORF">PGLA1383_LOCUS1948</name>
</gene>
<organism evidence="3 4">
    <name type="scientific">Polarella glacialis</name>
    <name type="common">Dinoflagellate</name>
    <dbReference type="NCBI Taxonomy" id="89957"/>
    <lineage>
        <taxon>Eukaryota</taxon>
        <taxon>Sar</taxon>
        <taxon>Alveolata</taxon>
        <taxon>Dinophyceae</taxon>
        <taxon>Suessiales</taxon>
        <taxon>Suessiaceae</taxon>
        <taxon>Polarella</taxon>
    </lineage>
</organism>
<feature type="non-terminal residue" evidence="3">
    <location>
        <position position="556"/>
    </location>
</feature>
<feature type="coiled-coil region" evidence="1">
    <location>
        <begin position="505"/>
        <end position="553"/>
    </location>
</feature>
<evidence type="ECO:0000256" key="1">
    <source>
        <dbReference type="SAM" id="Coils"/>
    </source>
</evidence>
<comment type="caution">
    <text evidence="3">The sequence shown here is derived from an EMBL/GenBank/DDBJ whole genome shotgun (WGS) entry which is preliminary data.</text>
</comment>
<keyword evidence="1" id="KW-0175">Coiled coil</keyword>
<dbReference type="AlphaFoldDB" id="A0A813D9V3"/>
<evidence type="ECO:0000313" key="3">
    <source>
        <dbReference type="EMBL" id="CAE8582959.1"/>
    </source>
</evidence>
<dbReference type="OrthoDB" id="10267885at2759"/>
<name>A0A813D9V3_POLGL</name>
<proteinExistence type="predicted"/>
<feature type="region of interest" description="Disordered" evidence="2">
    <location>
        <begin position="1"/>
        <end position="32"/>
    </location>
</feature>
<evidence type="ECO:0000313" key="4">
    <source>
        <dbReference type="Proteomes" id="UP000654075"/>
    </source>
</evidence>
<dbReference type="Proteomes" id="UP000654075">
    <property type="component" value="Unassembled WGS sequence"/>
</dbReference>
<evidence type="ECO:0000256" key="2">
    <source>
        <dbReference type="SAM" id="MobiDB-lite"/>
    </source>
</evidence>
<sequence length="556" mass="59486">NSNSNKNNINNNNNSSSLNQQQHSNWNSSSNSLQIHVPPMASWLRGPAQEWNNQFRDTLNRAASSVQRLAGQAELSQLGEQFLASAEQARQNIAEQGEAAWTNVADKVVGSVSSLGLAGEFEELAAGRVSSEELAQRFVRETRHLEPPTGAGRLPVADVLEVLRIWEGRLQASATGTGARPGSRTDPALQGLLKSRTLQVAFSALTRSRAGRAVLRAAAGSSDGLGLSDRRSSSRGPGEIEAGRLLQEIVGRAAAVPAPLTKQLLTLLSDACDERSRAQKLPAAGAQTLPSSAQDAGGLEVAEQDLQWVLTLLASSLTDAGEASLQEDRLLQSSLAQLLSRGPEPRTAAAAAAAVQVAWLRRGVSGAGEGDEYLSSTGCDELQFTRLDAAAVQPLGPERPSPLEEGTEDDLWKKHLARAEEHARSFRDLRGVCDRLALGAARPRGAAAAAGAEPLRSSALHLVAMREESELRIEALLRAAEERANAGRDTEVQLKGSSQGFEAEIESMRQEQEALLSRVKQLQTEREELRVKLQALDEQVEVAMEACASAAERESQ</sequence>
<accession>A0A813D9V3</accession>
<keyword evidence="4" id="KW-1185">Reference proteome</keyword>
<dbReference type="EMBL" id="CAJNNV010000547">
    <property type="protein sequence ID" value="CAE8582959.1"/>
    <property type="molecule type" value="Genomic_DNA"/>
</dbReference>
<reference evidence="3" key="1">
    <citation type="submission" date="2021-02" db="EMBL/GenBank/DDBJ databases">
        <authorList>
            <person name="Dougan E. K."/>
            <person name="Rhodes N."/>
            <person name="Thang M."/>
            <person name="Chan C."/>
        </authorList>
    </citation>
    <scope>NUCLEOTIDE SEQUENCE</scope>
</reference>